<feature type="compositionally biased region" description="Basic residues" evidence="2">
    <location>
        <begin position="488"/>
        <end position="497"/>
    </location>
</feature>
<name>A0A2T7NJF4_POMCA</name>
<feature type="compositionally biased region" description="Basic residues" evidence="2">
    <location>
        <begin position="332"/>
        <end position="349"/>
    </location>
</feature>
<dbReference type="EMBL" id="PZQS01000012">
    <property type="protein sequence ID" value="PVD21288.1"/>
    <property type="molecule type" value="Genomic_DNA"/>
</dbReference>
<organism evidence="3 4">
    <name type="scientific">Pomacea canaliculata</name>
    <name type="common">Golden apple snail</name>
    <dbReference type="NCBI Taxonomy" id="400727"/>
    <lineage>
        <taxon>Eukaryota</taxon>
        <taxon>Metazoa</taxon>
        <taxon>Spiralia</taxon>
        <taxon>Lophotrochozoa</taxon>
        <taxon>Mollusca</taxon>
        <taxon>Gastropoda</taxon>
        <taxon>Caenogastropoda</taxon>
        <taxon>Architaenioglossa</taxon>
        <taxon>Ampullarioidea</taxon>
        <taxon>Ampullariidae</taxon>
        <taxon>Pomacea</taxon>
    </lineage>
</organism>
<evidence type="ECO:0000313" key="3">
    <source>
        <dbReference type="EMBL" id="PVD21288.1"/>
    </source>
</evidence>
<feature type="compositionally biased region" description="Low complexity" evidence="2">
    <location>
        <begin position="43"/>
        <end position="66"/>
    </location>
</feature>
<accession>A0A2T7NJF4</accession>
<feature type="region of interest" description="Disordered" evidence="2">
    <location>
        <begin position="29"/>
        <end position="124"/>
    </location>
</feature>
<proteinExistence type="predicted"/>
<sequence>MNNEKEYKALLQANYKWYQNRVHRNIDVGAGEGTSAGPVNVPATTRTTVTTRAQAAAQRGGIANRRQPPDHPGEGPSSGQGRPPTTGPPTTQPSVLEQAQNGHGPYRPTAEDQPGPSWAASDPELEHEQFLPPVLAQVPAPGPANPAVQSNNIRPGCCYISYCLNLLQPAEANELEALMVQEAAKVVRTLAGLHEMSNRRTSPHFKIRNAGNVANKKAVDVRKATSVRKGTINKNAVDGKSNALGRVGAGRVFTRWHQIRKGSKKENRKKGTEKEMLVLAKAHLRAGDTDLHLPTTRPPGRRPIVWPGPTTYHRPTDHPTICARAGPERTRTHYHIRRRHFQPTRHRHRSSPDHQQPSVLEQAEEQPGPSRRAPVLEEQQPGPSWAGNQAPELAQLREKEHQPGQPRDLLQCSQHLFDLQQGAFTYYYRRVHPYRPRRMPRPTDPANPGQSCRRGGTRCRTVVIGLYNGQMYIFLQASITLSFGRPQERRRRRRLTKRRLDQQRRRRLRKIKEKKDRLKMQRWRQRRQLQQQQRRQLLHLQQAQPALTGRWSSKFLPSNERHVDEAALIQARRNSMPTVTNNLLAVPTGGGGGEGGEPRETRLRRVRSFKTTSKGVVVNRGDSFKKKSTHSLMSTGSEIKDGDRNSRARSSSNNNSALDLGSSSPTSPAYFRVNMMGAAGVGKTSLAQQFLTSDHDGDEVASRNVSRYVSRDVSSLNLPYPASITVSSGRPQKRRRFSITAAYTHTVLGACQERQTLQEGRDRQVSHRFRTNVNNVVVWKTAVVEVPVVVEIPEEVNPHEVLIPPPLPAAGEGTASMQPPPADRSQITPDRRSVDVDVASLPAEAAQRTRPGLAYIHFLMSLLPAEEAAMLEAEAVLLVRKRVVAIWPSTVSNKVINVDALSGSIKRINVRLEHVTTTPDWWAKSKLMSQFADTPDCKSCKLSRCRNCTLLYILHFVFAGLQWIVDPV</sequence>
<keyword evidence="1" id="KW-0175">Coiled coil</keyword>
<dbReference type="AlphaFoldDB" id="A0A2T7NJF4"/>
<feature type="region of interest" description="Disordered" evidence="2">
    <location>
        <begin position="486"/>
        <end position="505"/>
    </location>
</feature>
<feature type="region of interest" description="Disordered" evidence="2">
    <location>
        <begin position="289"/>
        <end position="388"/>
    </location>
</feature>
<dbReference type="STRING" id="400727.A0A2T7NJF4"/>
<dbReference type="OrthoDB" id="5239715at2759"/>
<feature type="region of interest" description="Disordered" evidence="2">
    <location>
        <begin position="435"/>
        <end position="455"/>
    </location>
</feature>
<protein>
    <submittedName>
        <fullName evidence="3">Uncharacterized protein</fullName>
    </submittedName>
</protein>
<evidence type="ECO:0000256" key="2">
    <source>
        <dbReference type="SAM" id="MobiDB-lite"/>
    </source>
</evidence>
<comment type="caution">
    <text evidence="3">The sequence shown here is derived from an EMBL/GenBank/DDBJ whole genome shotgun (WGS) entry which is preliminary data.</text>
</comment>
<evidence type="ECO:0000256" key="1">
    <source>
        <dbReference type="SAM" id="Coils"/>
    </source>
</evidence>
<gene>
    <name evidence="3" type="ORF">C0Q70_19460</name>
</gene>
<dbReference type="Proteomes" id="UP000245119">
    <property type="component" value="Linkage Group LG12"/>
</dbReference>
<feature type="region of interest" description="Disordered" evidence="2">
    <location>
        <begin position="619"/>
        <end position="664"/>
    </location>
</feature>
<feature type="region of interest" description="Disordered" evidence="2">
    <location>
        <begin position="806"/>
        <end position="831"/>
    </location>
</feature>
<evidence type="ECO:0000313" key="4">
    <source>
        <dbReference type="Proteomes" id="UP000245119"/>
    </source>
</evidence>
<keyword evidence="4" id="KW-1185">Reference proteome</keyword>
<feature type="coiled-coil region" evidence="1">
    <location>
        <begin position="508"/>
        <end position="535"/>
    </location>
</feature>
<feature type="compositionally biased region" description="Low complexity" evidence="2">
    <location>
        <begin position="648"/>
        <end position="664"/>
    </location>
</feature>
<reference evidence="3 4" key="1">
    <citation type="submission" date="2018-04" db="EMBL/GenBank/DDBJ databases">
        <title>The genome of golden apple snail Pomacea canaliculata provides insight into stress tolerance and invasive adaptation.</title>
        <authorList>
            <person name="Liu C."/>
            <person name="Liu B."/>
            <person name="Ren Y."/>
            <person name="Zhang Y."/>
            <person name="Wang H."/>
            <person name="Li S."/>
            <person name="Jiang F."/>
            <person name="Yin L."/>
            <person name="Zhang G."/>
            <person name="Qian W."/>
            <person name="Fan W."/>
        </authorList>
    </citation>
    <scope>NUCLEOTIDE SEQUENCE [LARGE SCALE GENOMIC DNA]</scope>
    <source>
        <strain evidence="3">SZHN2017</strain>
        <tissue evidence="3">Muscle</tissue>
    </source>
</reference>
<feature type="compositionally biased region" description="Low complexity" evidence="2">
    <location>
        <begin position="75"/>
        <end position="84"/>
    </location>
</feature>